<evidence type="ECO:0000313" key="4">
    <source>
        <dbReference type="Proteomes" id="UP001152795"/>
    </source>
</evidence>
<proteinExistence type="predicted"/>
<gene>
    <name evidence="3" type="ORF">PACLA_8A029905</name>
</gene>
<dbReference type="EMBL" id="CACRXK020005747">
    <property type="protein sequence ID" value="CAB4007272.1"/>
    <property type="molecule type" value="Genomic_DNA"/>
</dbReference>
<evidence type="ECO:0000256" key="1">
    <source>
        <dbReference type="SAM" id="MobiDB-lite"/>
    </source>
</evidence>
<keyword evidence="4" id="KW-1185">Reference proteome</keyword>
<dbReference type="Proteomes" id="UP001152795">
    <property type="component" value="Unassembled WGS sequence"/>
</dbReference>
<dbReference type="PANTHER" id="PTHR47331:SF1">
    <property type="entry name" value="GAG-LIKE PROTEIN"/>
    <property type="match status" value="1"/>
</dbReference>
<organism evidence="3 4">
    <name type="scientific">Paramuricea clavata</name>
    <name type="common">Red gorgonian</name>
    <name type="synonym">Violescent sea-whip</name>
    <dbReference type="NCBI Taxonomy" id="317549"/>
    <lineage>
        <taxon>Eukaryota</taxon>
        <taxon>Metazoa</taxon>
        <taxon>Cnidaria</taxon>
        <taxon>Anthozoa</taxon>
        <taxon>Octocorallia</taxon>
        <taxon>Malacalcyonacea</taxon>
        <taxon>Plexauridae</taxon>
        <taxon>Paramuricea</taxon>
    </lineage>
</organism>
<protein>
    <recommendedName>
        <fullName evidence="2">DUF5641 domain-containing protein</fullName>
    </recommendedName>
</protein>
<feature type="domain" description="DUF5641" evidence="2">
    <location>
        <begin position="71"/>
        <end position="168"/>
    </location>
</feature>
<comment type="caution">
    <text evidence="3">The sequence shown here is derived from an EMBL/GenBank/DDBJ whole genome shotgun (WGS) entry which is preliminary data.</text>
</comment>
<evidence type="ECO:0000313" key="3">
    <source>
        <dbReference type="EMBL" id="CAB4007272.1"/>
    </source>
</evidence>
<dbReference type="PANTHER" id="PTHR47331">
    <property type="entry name" value="PHD-TYPE DOMAIN-CONTAINING PROTEIN"/>
    <property type="match status" value="1"/>
</dbReference>
<dbReference type="InterPro" id="IPR040676">
    <property type="entry name" value="DUF5641"/>
</dbReference>
<accession>A0A7D9ECP9</accession>
<sequence length="214" mass="24544">MDFESLRTLLVEIETTINNRPLTYVYDDEEGVSYPLTPSQLVYGRQISLMPSDRQFDIVSTNRSLARKAKNQRRLLDQFTNRWRTEYLLSLRETSRVLHGTEKETIAVGDVVVLKNDSTPRMFWKLARVKELIKSQDGVIRAAKICVVNSGKGRVIELRRPIQHLIPLELKLSPDTENDVSPAVESAPKEEESTRQRPRRSAAVVGELLRKGMR</sequence>
<evidence type="ECO:0000259" key="2">
    <source>
        <dbReference type="Pfam" id="PF18701"/>
    </source>
</evidence>
<reference evidence="3" key="1">
    <citation type="submission" date="2020-04" db="EMBL/GenBank/DDBJ databases">
        <authorList>
            <person name="Alioto T."/>
            <person name="Alioto T."/>
            <person name="Gomez Garrido J."/>
        </authorList>
    </citation>
    <scope>NUCLEOTIDE SEQUENCE</scope>
    <source>
        <strain evidence="3">A484AB</strain>
    </source>
</reference>
<name>A0A7D9ECP9_PARCT</name>
<dbReference type="OrthoDB" id="6434609at2759"/>
<feature type="region of interest" description="Disordered" evidence="1">
    <location>
        <begin position="176"/>
        <end position="204"/>
    </location>
</feature>
<dbReference type="Pfam" id="PF18701">
    <property type="entry name" value="DUF5641"/>
    <property type="match status" value="1"/>
</dbReference>
<dbReference type="AlphaFoldDB" id="A0A7D9ECP9"/>